<dbReference type="GO" id="GO:0032259">
    <property type="term" value="P:methylation"/>
    <property type="evidence" value="ECO:0007669"/>
    <property type="project" value="UniProtKB-KW"/>
</dbReference>
<keyword evidence="2" id="KW-0808">Transferase</keyword>
<dbReference type="PANTHER" id="PTHR43591">
    <property type="entry name" value="METHYLTRANSFERASE"/>
    <property type="match status" value="1"/>
</dbReference>
<dbReference type="EMBL" id="FNCV01000006">
    <property type="protein sequence ID" value="SDH40680.1"/>
    <property type="molecule type" value="Genomic_DNA"/>
</dbReference>
<dbReference type="Pfam" id="PF08241">
    <property type="entry name" value="Methyltransf_11"/>
    <property type="match status" value="1"/>
</dbReference>
<dbReference type="SUPFAM" id="SSF53335">
    <property type="entry name" value="S-adenosyl-L-methionine-dependent methyltransferases"/>
    <property type="match status" value="1"/>
</dbReference>
<evidence type="ECO:0000313" key="3">
    <source>
        <dbReference type="Proteomes" id="UP000217076"/>
    </source>
</evidence>
<proteinExistence type="predicted"/>
<dbReference type="InterPro" id="IPR029063">
    <property type="entry name" value="SAM-dependent_MTases_sf"/>
</dbReference>
<evidence type="ECO:0000259" key="1">
    <source>
        <dbReference type="Pfam" id="PF08241"/>
    </source>
</evidence>
<keyword evidence="2" id="KW-0489">Methyltransferase</keyword>
<accession>A0A1G8C6Y2</accession>
<dbReference type="CDD" id="cd02440">
    <property type="entry name" value="AdoMet_MTases"/>
    <property type="match status" value="1"/>
</dbReference>
<keyword evidence="3" id="KW-1185">Reference proteome</keyword>
<evidence type="ECO:0000313" key="2">
    <source>
        <dbReference type="EMBL" id="SDH40680.1"/>
    </source>
</evidence>
<dbReference type="InterPro" id="IPR013216">
    <property type="entry name" value="Methyltransf_11"/>
</dbReference>
<dbReference type="Gene3D" id="3.40.50.150">
    <property type="entry name" value="Vaccinia Virus protein VP39"/>
    <property type="match status" value="1"/>
</dbReference>
<dbReference type="GO" id="GO:0008757">
    <property type="term" value="F:S-adenosylmethionine-dependent methyltransferase activity"/>
    <property type="evidence" value="ECO:0007669"/>
    <property type="project" value="InterPro"/>
</dbReference>
<dbReference type="OrthoDB" id="9777830at2"/>
<protein>
    <submittedName>
        <fullName evidence="2">Methyltransferase domain-containing protein</fullName>
    </submittedName>
</protein>
<dbReference type="AlphaFoldDB" id="A0A1G8C6Y2"/>
<name>A0A1G8C6Y2_9PROT</name>
<sequence>MTTTSPDPLDGPPRTGLSDRLVDAIARRPNGLIGRALYRRPVGHMAGFRKGLAAAPVGPQDRVLDVGCGGGVFLEMALAGGCRASGLDHSPDMVRETKRRNAHALAEGRLEVVQGDAADLPFADAAFSHVFCLHAFFFFPQPDKAIAEMARVLAPGGRLVIVTAPLESAERMHRIFGPIARRMRFDTPEALARWAEAGGLVAEGTIDPQAADMLFIARRPTTT</sequence>
<dbReference type="Proteomes" id="UP000217076">
    <property type="component" value="Unassembled WGS sequence"/>
</dbReference>
<reference evidence="3" key="1">
    <citation type="submission" date="2016-10" db="EMBL/GenBank/DDBJ databases">
        <authorList>
            <person name="Varghese N."/>
            <person name="Submissions S."/>
        </authorList>
    </citation>
    <scope>NUCLEOTIDE SEQUENCE [LARGE SCALE GENOMIC DNA]</scope>
    <source>
        <strain evidence="3">930I</strain>
    </source>
</reference>
<feature type="domain" description="Methyltransferase type 11" evidence="1">
    <location>
        <begin position="64"/>
        <end position="161"/>
    </location>
</feature>
<organism evidence="2 3">
    <name type="scientific">Roseospirillum parvum</name>
    <dbReference type="NCBI Taxonomy" id="83401"/>
    <lineage>
        <taxon>Bacteria</taxon>
        <taxon>Pseudomonadati</taxon>
        <taxon>Pseudomonadota</taxon>
        <taxon>Alphaproteobacteria</taxon>
        <taxon>Rhodospirillales</taxon>
        <taxon>Rhodospirillaceae</taxon>
        <taxon>Roseospirillum</taxon>
    </lineage>
</organism>
<dbReference type="STRING" id="83401.SAMN05421742_106207"/>
<gene>
    <name evidence="2" type="ORF">SAMN05421742_106207</name>
</gene>
<dbReference type="RefSeq" id="WP_092619717.1">
    <property type="nucleotide sequence ID" value="NZ_FNCV01000006.1"/>
</dbReference>